<dbReference type="InterPro" id="IPR052724">
    <property type="entry name" value="GT117_domain-containing"/>
</dbReference>
<protein>
    <submittedName>
        <fullName evidence="1">DUF2723 domain-containing protein</fullName>
    </submittedName>
</protein>
<reference evidence="1 2" key="1">
    <citation type="submission" date="2018-04" db="EMBL/GenBank/DDBJ databases">
        <title>Characteristic and Complete Genome Sequencing of A Novel Member of Infective Endocarditis Causative Bacteria: Bergeyella cardium QL-PH.</title>
        <authorList>
            <person name="Pan H."/>
            <person name="Sun E."/>
            <person name="Zhang Y."/>
        </authorList>
    </citation>
    <scope>NUCLEOTIDE SEQUENCE [LARGE SCALE GENOMIC DNA]</scope>
    <source>
        <strain evidence="1 2">HPQL</strain>
    </source>
</reference>
<keyword evidence="2" id="KW-1185">Reference proteome</keyword>
<name>A0A6P1QV09_9FLAO</name>
<dbReference type="PANTHER" id="PTHR16214">
    <property type="entry name" value="TRANSMEMBRANE PROTEIN 260"/>
    <property type="match status" value="1"/>
</dbReference>
<organism evidence="1 2">
    <name type="scientific">Bergeyella cardium</name>
    <dbReference type="NCBI Taxonomy" id="1585976"/>
    <lineage>
        <taxon>Bacteria</taxon>
        <taxon>Pseudomonadati</taxon>
        <taxon>Bacteroidota</taxon>
        <taxon>Flavobacteriia</taxon>
        <taxon>Flavobacteriales</taxon>
        <taxon>Weeksellaceae</taxon>
        <taxon>Bergeyella</taxon>
    </lineage>
</organism>
<evidence type="ECO:0000313" key="1">
    <source>
        <dbReference type="EMBL" id="QHN65368.1"/>
    </source>
</evidence>
<dbReference type="Pfam" id="PF11028">
    <property type="entry name" value="TMEM260-like"/>
    <property type="match status" value="1"/>
</dbReference>
<accession>A0A6P1QV09</accession>
<dbReference type="EMBL" id="CP029149">
    <property type="protein sequence ID" value="QHN65368.1"/>
    <property type="molecule type" value="Genomic_DNA"/>
</dbReference>
<dbReference type="AlphaFoldDB" id="A0A6P1QV09"/>
<evidence type="ECO:0000313" key="2">
    <source>
        <dbReference type="Proteomes" id="UP000464318"/>
    </source>
</evidence>
<gene>
    <name evidence="1" type="ORF">DBX24_05425</name>
</gene>
<dbReference type="OrthoDB" id="9807602at2"/>
<dbReference type="PANTHER" id="PTHR16214:SF3">
    <property type="entry name" value="TRANSMEMBRANE PROTEIN 260"/>
    <property type="match status" value="1"/>
</dbReference>
<sequence>MDNQTFKKWNTITGWVVFGISLLTYLSTIEPNFSFWDCGEYISSAVKLEVTHAPGAALFQLVGAVMGIFALGNGEYYSLVINATSALFSAFTILFLFWTITHLVRNIFIKSNGEATESSDIAVLFAGVIGALSFTFSDTFWFSAVEGEVYAMASMFIALLLWLIVKWEREFDTPHHQRWLILISFIIGLSVGVHMMCMLAIPAICLIFYAKKYEFSWKSFLIANGVTLLILALVFKFIFPLIMSLFGKTEIFAVNGLGLPFNSGTAIAFIILVMLCLIGLKAAIQSKKSLNQTIALSVIFMIIGFSCWLVIPIRANANPPMNLNNPNTAIGMLDYYNREQYGDWPTIYGQNYTAQLDNYGIERNDDGSYKTIKDDGLLKFGDVYEPDYTTGEYRKVGERFNYVYAKAHTSFMPRMFNESDDVMSNYISMYGAPDFEFNFDNPYLEESPEAEQAFDELRAKYEDGSITLDDYLEVKKYNLIKVKKPSFWQNFDYFISFQNGYYNFRYLLWNFAGRQNDLEGHMENTKGNWISGFSFIDNLLLGNQEDMPKMYSNESTVKFYFLPLILGFIGFYFQVKRDFGRFYALLSLFVLTSVGIIFYTGVKPFEPRERDYAMVGSFYAFAIWIGIGAGAILNLIQRKFNKNSSVILTGVVLLFIPMMMGFQNYTPHDRSKRYAAYDYAYSVLKSLNKDNIIFVYGDNDTYPLWAIQETEGFRDDVKVVNFTLAQTPWYLDQIKRRTYNSMPVPSSLKHEDYRDGTNDQILVFSKERWKNFFDNLEENGFHKDAFPSFRKYATMDSISVKDALRFLKIKSAEKDEILKFYFGDTRYERFNFIPCNRMYIPVNKSNAIKAGIIRKEDLPNTVDNLVITYKPQTMFKNGLMLMDILAHFDWKRTINFSSGGIYEDENIFFLNDYLQFDGFSYRLVPIQTKEKESGEMGRVVADDLYRIVKNYRWGNFKDLSVHFDETCTSNIVSYRSSASRAADALASKGQKAKAVEILDLANREIPVSKYNDPRSLSSIVYGYIISGQEGKGLKLAESLKGEIFKEYDYYAGLSAYEQKFAGKTLRSKPFEYSLVVGAVVDAYKKMGKEDKGYQYLVKSIEPIDKRYENFIKDLEQMGKEKAMREADNIQKIAPFYQFLFEVMKPYDSTYQEEKLNQITNQIMKVTQ</sequence>
<proteinExistence type="predicted"/>
<dbReference type="RefSeq" id="WP_160224216.1">
    <property type="nucleotide sequence ID" value="NZ_CP029149.1"/>
</dbReference>
<dbReference type="KEGG" id="bcad:DBX24_05425"/>
<dbReference type="Proteomes" id="UP000464318">
    <property type="component" value="Chromosome"/>
</dbReference>
<dbReference type="InterPro" id="IPR021280">
    <property type="entry name" value="TMEM260-like"/>
</dbReference>